<dbReference type="PROSITE" id="PS50097">
    <property type="entry name" value="BTB"/>
    <property type="match status" value="1"/>
</dbReference>
<proteinExistence type="predicted"/>
<dbReference type="Proteomes" id="UP000275078">
    <property type="component" value="Unassembled WGS sequence"/>
</dbReference>
<evidence type="ECO:0000313" key="2">
    <source>
        <dbReference type="EMBL" id="RPA80357.1"/>
    </source>
</evidence>
<sequence length="322" mass="36070">MPTSIIYQCSKCTALHREKHTVHVGCMIGGPAESVFRIPRTIDDGSYVEDMKEKQAYELYKLEQTVISTRAEKQANILQALTLPDNQSTITVVLVHKSSEEEVEKYVLHKGLLIATSEYFRALFNFDGKETQDSMVTLGEPTDHPIPFSCYVQFVYTGDYIHKPHHKNGLAMVHVMVYLLADRLIADSLKELALEKLKGVLVSPKNRPAGMILLGLIDLVYRSTERFIQGSGAMSVDGEASDASAAPQQENELAEFGIHLPASEENEIQNHPLRNLVAHYAASKLTELGKCSQWGVLLDAYPEFSEDVLDWAISREYDPEEE</sequence>
<dbReference type="PANTHER" id="PTHR47843">
    <property type="entry name" value="BTB DOMAIN-CONTAINING PROTEIN-RELATED"/>
    <property type="match status" value="1"/>
</dbReference>
<dbReference type="AlphaFoldDB" id="A0A3N4I4F8"/>
<reference evidence="2 3" key="1">
    <citation type="journal article" date="2018" name="Nat. Ecol. Evol.">
        <title>Pezizomycetes genomes reveal the molecular basis of ectomycorrhizal truffle lifestyle.</title>
        <authorList>
            <person name="Murat C."/>
            <person name="Payen T."/>
            <person name="Noel B."/>
            <person name="Kuo A."/>
            <person name="Morin E."/>
            <person name="Chen J."/>
            <person name="Kohler A."/>
            <person name="Krizsan K."/>
            <person name="Balestrini R."/>
            <person name="Da Silva C."/>
            <person name="Montanini B."/>
            <person name="Hainaut M."/>
            <person name="Levati E."/>
            <person name="Barry K.W."/>
            <person name="Belfiori B."/>
            <person name="Cichocki N."/>
            <person name="Clum A."/>
            <person name="Dockter R.B."/>
            <person name="Fauchery L."/>
            <person name="Guy J."/>
            <person name="Iotti M."/>
            <person name="Le Tacon F."/>
            <person name="Lindquist E.A."/>
            <person name="Lipzen A."/>
            <person name="Malagnac F."/>
            <person name="Mello A."/>
            <person name="Molinier V."/>
            <person name="Miyauchi S."/>
            <person name="Poulain J."/>
            <person name="Riccioni C."/>
            <person name="Rubini A."/>
            <person name="Sitrit Y."/>
            <person name="Splivallo R."/>
            <person name="Traeger S."/>
            <person name="Wang M."/>
            <person name="Zifcakova L."/>
            <person name="Wipf D."/>
            <person name="Zambonelli A."/>
            <person name="Paolocci F."/>
            <person name="Nowrousian M."/>
            <person name="Ottonello S."/>
            <person name="Baldrian P."/>
            <person name="Spatafora J.W."/>
            <person name="Henrissat B."/>
            <person name="Nagy L.G."/>
            <person name="Aury J.M."/>
            <person name="Wincker P."/>
            <person name="Grigoriev I.V."/>
            <person name="Bonfante P."/>
            <person name="Martin F.M."/>
        </authorList>
    </citation>
    <scope>NUCLEOTIDE SEQUENCE [LARGE SCALE GENOMIC DNA]</scope>
    <source>
        <strain evidence="2 3">RN42</strain>
    </source>
</reference>
<gene>
    <name evidence="2" type="ORF">BJ508DRAFT_307559</name>
</gene>
<name>A0A3N4I4F8_ASCIM</name>
<dbReference type="Pfam" id="PF00651">
    <property type="entry name" value="BTB"/>
    <property type="match status" value="1"/>
</dbReference>
<feature type="domain" description="BTB" evidence="1">
    <location>
        <begin position="90"/>
        <end position="164"/>
    </location>
</feature>
<organism evidence="2 3">
    <name type="scientific">Ascobolus immersus RN42</name>
    <dbReference type="NCBI Taxonomy" id="1160509"/>
    <lineage>
        <taxon>Eukaryota</taxon>
        <taxon>Fungi</taxon>
        <taxon>Dikarya</taxon>
        <taxon>Ascomycota</taxon>
        <taxon>Pezizomycotina</taxon>
        <taxon>Pezizomycetes</taxon>
        <taxon>Pezizales</taxon>
        <taxon>Ascobolaceae</taxon>
        <taxon>Ascobolus</taxon>
    </lineage>
</organism>
<dbReference type="OrthoDB" id="6359816at2759"/>
<dbReference type="InterPro" id="IPR000210">
    <property type="entry name" value="BTB/POZ_dom"/>
</dbReference>
<keyword evidence="3" id="KW-1185">Reference proteome</keyword>
<protein>
    <recommendedName>
        <fullName evidence="1">BTB domain-containing protein</fullName>
    </recommendedName>
</protein>
<evidence type="ECO:0000313" key="3">
    <source>
        <dbReference type="Proteomes" id="UP000275078"/>
    </source>
</evidence>
<dbReference type="InterPro" id="IPR011333">
    <property type="entry name" value="SKP1/BTB/POZ_sf"/>
</dbReference>
<dbReference type="EMBL" id="ML119689">
    <property type="protein sequence ID" value="RPA80357.1"/>
    <property type="molecule type" value="Genomic_DNA"/>
</dbReference>
<dbReference type="PANTHER" id="PTHR47843:SF2">
    <property type="entry name" value="BTB DOMAIN-CONTAINING PROTEIN"/>
    <property type="match status" value="1"/>
</dbReference>
<evidence type="ECO:0000259" key="1">
    <source>
        <dbReference type="PROSITE" id="PS50097"/>
    </source>
</evidence>
<accession>A0A3N4I4F8</accession>
<dbReference type="SUPFAM" id="SSF54695">
    <property type="entry name" value="POZ domain"/>
    <property type="match status" value="1"/>
</dbReference>
<dbReference type="STRING" id="1160509.A0A3N4I4F8"/>
<dbReference type="Gene3D" id="3.30.710.10">
    <property type="entry name" value="Potassium Channel Kv1.1, Chain A"/>
    <property type="match status" value="1"/>
</dbReference>